<dbReference type="SMART" id="SM00086">
    <property type="entry name" value="PAC"/>
    <property type="match status" value="2"/>
</dbReference>
<dbReference type="SUPFAM" id="SSF55874">
    <property type="entry name" value="ATPase domain of HSP90 chaperone/DNA topoisomerase II/histidine kinase"/>
    <property type="match status" value="1"/>
</dbReference>
<protein>
    <recommendedName>
        <fullName evidence="2">histidine kinase</fullName>
        <ecNumber evidence="2">2.7.13.3</ecNumber>
    </recommendedName>
</protein>
<dbReference type="PROSITE" id="PS50110">
    <property type="entry name" value="RESPONSE_REGULATORY"/>
    <property type="match status" value="1"/>
</dbReference>
<feature type="domain" description="Histidine kinase" evidence="5">
    <location>
        <begin position="280"/>
        <end position="503"/>
    </location>
</feature>
<feature type="domain" description="PAC" evidence="8">
    <location>
        <begin position="213"/>
        <end position="267"/>
    </location>
</feature>
<comment type="catalytic activity">
    <reaction evidence="1">
        <text>ATP + protein L-histidine = ADP + protein N-phospho-L-histidine.</text>
        <dbReference type="EC" id="2.7.13.3"/>
    </reaction>
</comment>
<dbReference type="InterPro" id="IPR003594">
    <property type="entry name" value="HATPase_dom"/>
</dbReference>
<evidence type="ECO:0000256" key="3">
    <source>
        <dbReference type="ARBA" id="ARBA00022553"/>
    </source>
</evidence>
<dbReference type="InterPro" id="IPR001789">
    <property type="entry name" value="Sig_transdc_resp-reg_receiver"/>
</dbReference>
<dbReference type="Gene3D" id="3.30.565.10">
    <property type="entry name" value="Histidine kinase-like ATPase, C-terminal domain"/>
    <property type="match status" value="1"/>
</dbReference>
<dbReference type="EC" id="2.7.13.3" evidence="2"/>
<dbReference type="Pfam" id="PF02518">
    <property type="entry name" value="HATPase_c"/>
    <property type="match status" value="1"/>
</dbReference>
<feature type="modified residue" description="4-aspartylphosphate" evidence="4">
    <location>
        <position position="576"/>
    </location>
</feature>
<dbReference type="SMART" id="SM00388">
    <property type="entry name" value="HisKA"/>
    <property type="match status" value="1"/>
</dbReference>
<dbReference type="InterPro" id="IPR005467">
    <property type="entry name" value="His_kinase_dom"/>
</dbReference>
<feature type="domain" description="Response regulatory" evidence="6">
    <location>
        <begin position="525"/>
        <end position="640"/>
    </location>
</feature>
<feature type="non-terminal residue" evidence="9">
    <location>
        <position position="1"/>
    </location>
</feature>
<keyword evidence="9" id="KW-0418">Kinase</keyword>
<dbReference type="InterPro" id="IPR000014">
    <property type="entry name" value="PAS"/>
</dbReference>
<dbReference type="InterPro" id="IPR036097">
    <property type="entry name" value="HisK_dim/P_sf"/>
</dbReference>
<dbReference type="InterPro" id="IPR036890">
    <property type="entry name" value="HATPase_C_sf"/>
</dbReference>
<evidence type="ECO:0000256" key="1">
    <source>
        <dbReference type="ARBA" id="ARBA00000085"/>
    </source>
</evidence>
<dbReference type="NCBIfam" id="TIGR00229">
    <property type="entry name" value="sensory_box"/>
    <property type="match status" value="2"/>
</dbReference>
<dbReference type="PANTHER" id="PTHR43065">
    <property type="entry name" value="SENSOR HISTIDINE KINASE"/>
    <property type="match status" value="1"/>
</dbReference>
<keyword evidence="9" id="KW-0808">Transferase</keyword>
<gene>
    <name evidence="9" type="ORF">ENL21_00060</name>
</gene>
<evidence type="ECO:0000256" key="2">
    <source>
        <dbReference type="ARBA" id="ARBA00012438"/>
    </source>
</evidence>
<dbReference type="Gene3D" id="1.10.287.130">
    <property type="match status" value="1"/>
</dbReference>
<dbReference type="PROSITE" id="PS50113">
    <property type="entry name" value="PAC"/>
    <property type="match status" value="1"/>
</dbReference>
<organism evidence="9">
    <name type="scientific">Caldithrix abyssi</name>
    <dbReference type="NCBI Taxonomy" id="187145"/>
    <lineage>
        <taxon>Bacteria</taxon>
        <taxon>Pseudomonadati</taxon>
        <taxon>Calditrichota</taxon>
        <taxon>Calditrichia</taxon>
        <taxon>Calditrichales</taxon>
        <taxon>Calditrichaceae</taxon>
        <taxon>Caldithrix</taxon>
    </lineage>
</organism>
<dbReference type="InterPro" id="IPR003661">
    <property type="entry name" value="HisK_dim/P_dom"/>
</dbReference>
<dbReference type="PRINTS" id="PR00344">
    <property type="entry name" value="BCTRLSENSOR"/>
</dbReference>
<evidence type="ECO:0000259" key="5">
    <source>
        <dbReference type="PROSITE" id="PS50109"/>
    </source>
</evidence>
<accession>A0A7V5LHY2</accession>
<dbReference type="CDD" id="cd00082">
    <property type="entry name" value="HisKA"/>
    <property type="match status" value="1"/>
</dbReference>
<dbReference type="InterPro" id="IPR004358">
    <property type="entry name" value="Sig_transdc_His_kin-like_C"/>
</dbReference>
<dbReference type="Proteomes" id="UP000886111">
    <property type="component" value="Unassembled WGS sequence"/>
</dbReference>
<name>A0A7V5LHY2_CALAY</name>
<keyword evidence="3 4" id="KW-0597">Phosphoprotein</keyword>
<dbReference type="InterPro" id="IPR011006">
    <property type="entry name" value="CheY-like_superfamily"/>
</dbReference>
<dbReference type="SMART" id="SM00448">
    <property type="entry name" value="REC"/>
    <property type="match status" value="1"/>
</dbReference>
<dbReference type="Gene3D" id="3.40.50.2300">
    <property type="match status" value="1"/>
</dbReference>
<dbReference type="PROSITE" id="PS50112">
    <property type="entry name" value="PAS"/>
    <property type="match status" value="1"/>
</dbReference>
<sequence length="642" mass="72324">LNKFELEELQQKALKALEESEYKYRVLSENALVGVFLVHDEKFKYVNPQMANIFKYDNPKEILQLGSFLDLCHPSNHALIKEIFEKILNSKDEALHIEFSGKDKYNQKLEIELLASRIEYQGKTAILGTLFDITEKKAKDQIIRLLLTGIKESPVAIIITDSKGKIEYVNPAFSKISGYSKTEAIGKNPNILKSGEMPEEFYVNLWETIKKGEAWTDEIINRKKDGSLYWARQLITPIKNEHNQITHFLGIQEDISEKKKLERQLLQSQKMEAIGRLAGGIAHDFNNLLTVINGYAQLLLYSSSEDDPNRKKVEQILQAGEKAKSLTSQLLAFSRKQMRQIQKLNLNKVIEDYFPMVQSLIGENILVEKQLSSDLWTIESDKHQIEQILLNLIVNAKQAMPEGGKLTIITRNVTLNEEFISENEGARSGPFVQLSITDTGVGMDEETLKHIFEPFFTTRGVGEGTGLGLSTVYGIVKQNDGLIYVTSAPGHGAIFDIYFPKADGEDSQTTKAEQSSAEELFGSASILLVEDDLDVRNLISRSLSYFGFKVTAARDGKEALEKLKESSKKFDLLITDVIMPNLSGQKLADMVHQSHPELPVLFISGYTDNELKSVPEKELTNFLQKPFSPIDLAKKIKDVLNG</sequence>
<dbReference type="GO" id="GO:0000155">
    <property type="term" value="F:phosphorelay sensor kinase activity"/>
    <property type="evidence" value="ECO:0007669"/>
    <property type="project" value="InterPro"/>
</dbReference>
<proteinExistence type="predicted"/>
<dbReference type="Pfam" id="PF00072">
    <property type="entry name" value="Response_reg"/>
    <property type="match status" value="1"/>
</dbReference>
<dbReference type="AlphaFoldDB" id="A0A7V5LHY2"/>
<comment type="caution">
    <text evidence="9">The sequence shown here is derived from an EMBL/GenBank/DDBJ whole genome shotgun (WGS) entry which is preliminary data.</text>
</comment>
<dbReference type="SUPFAM" id="SSF52172">
    <property type="entry name" value="CheY-like"/>
    <property type="match status" value="1"/>
</dbReference>
<dbReference type="Pfam" id="PF00512">
    <property type="entry name" value="HisKA"/>
    <property type="match status" value="1"/>
</dbReference>
<evidence type="ECO:0000259" key="6">
    <source>
        <dbReference type="PROSITE" id="PS50110"/>
    </source>
</evidence>
<dbReference type="SMART" id="SM00387">
    <property type="entry name" value="HATPase_c"/>
    <property type="match status" value="1"/>
</dbReference>
<dbReference type="InterPro" id="IPR035965">
    <property type="entry name" value="PAS-like_dom_sf"/>
</dbReference>
<evidence type="ECO:0000256" key="4">
    <source>
        <dbReference type="PROSITE-ProRule" id="PRU00169"/>
    </source>
</evidence>
<dbReference type="SUPFAM" id="SSF47384">
    <property type="entry name" value="Homodimeric domain of signal transducing histidine kinase"/>
    <property type="match status" value="1"/>
</dbReference>
<dbReference type="SUPFAM" id="SSF55785">
    <property type="entry name" value="PYP-like sensor domain (PAS domain)"/>
    <property type="match status" value="2"/>
</dbReference>
<dbReference type="Gene3D" id="3.30.450.20">
    <property type="entry name" value="PAS domain"/>
    <property type="match status" value="2"/>
</dbReference>
<dbReference type="Pfam" id="PF13426">
    <property type="entry name" value="PAS_9"/>
    <property type="match status" value="2"/>
</dbReference>
<evidence type="ECO:0000313" key="9">
    <source>
        <dbReference type="EMBL" id="HHE54147.1"/>
    </source>
</evidence>
<dbReference type="EMBL" id="DRTD01000003">
    <property type="protein sequence ID" value="HHE54147.1"/>
    <property type="molecule type" value="Genomic_DNA"/>
</dbReference>
<dbReference type="InterPro" id="IPR000700">
    <property type="entry name" value="PAS-assoc_C"/>
</dbReference>
<dbReference type="CDD" id="cd00130">
    <property type="entry name" value="PAS"/>
    <property type="match status" value="1"/>
</dbReference>
<evidence type="ECO:0000259" key="7">
    <source>
        <dbReference type="PROSITE" id="PS50112"/>
    </source>
</evidence>
<dbReference type="PROSITE" id="PS50109">
    <property type="entry name" value="HIS_KIN"/>
    <property type="match status" value="1"/>
</dbReference>
<reference evidence="9" key="1">
    <citation type="journal article" date="2020" name="mSystems">
        <title>Genome- and Community-Level Interaction Insights into Carbon Utilization and Element Cycling Functions of Hydrothermarchaeota in Hydrothermal Sediment.</title>
        <authorList>
            <person name="Zhou Z."/>
            <person name="Liu Y."/>
            <person name="Xu W."/>
            <person name="Pan J."/>
            <person name="Luo Z.H."/>
            <person name="Li M."/>
        </authorList>
    </citation>
    <scope>NUCLEOTIDE SEQUENCE [LARGE SCALE GENOMIC DNA]</scope>
    <source>
        <strain evidence="9">HyVt-76</strain>
    </source>
</reference>
<dbReference type="InterPro" id="IPR001610">
    <property type="entry name" value="PAC"/>
</dbReference>
<evidence type="ECO:0000259" key="8">
    <source>
        <dbReference type="PROSITE" id="PS50113"/>
    </source>
</evidence>
<dbReference type="PANTHER" id="PTHR43065:SF42">
    <property type="entry name" value="TWO-COMPONENT SENSOR PPRA"/>
    <property type="match status" value="1"/>
</dbReference>
<dbReference type="SMART" id="SM00091">
    <property type="entry name" value="PAS"/>
    <property type="match status" value="2"/>
</dbReference>
<feature type="domain" description="PAS" evidence="7">
    <location>
        <begin position="139"/>
        <end position="188"/>
    </location>
</feature>